<dbReference type="RefSeq" id="WP_090842349.1">
    <property type="nucleotide sequence ID" value="NZ_FNIL01000003.1"/>
</dbReference>
<dbReference type="EMBL" id="FNIL01000003">
    <property type="protein sequence ID" value="SDN80189.1"/>
    <property type="molecule type" value="Genomic_DNA"/>
</dbReference>
<keyword evidence="2" id="KW-1185">Reference proteome</keyword>
<evidence type="ECO:0000313" key="1">
    <source>
        <dbReference type="EMBL" id="SDN80189.1"/>
    </source>
</evidence>
<sequence length="102" mass="11296">MNTKVSLVVAVLDKKVREDVVMDLEEQHGITKQTYFLARGHGDSGGDFFGMQVEPERERVLFIVPKQQEEEILSTVQETGGLNEPGNGIVLSLDVNNIKGLL</sequence>
<dbReference type="GO" id="GO:0030234">
    <property type="term" value="F:enzyme regulator activity"/>
    <property type="evidence" value="ECO:0007669"/>
    <property type="project" value="InterPro"/>
</dbReference>
<gene>
    <name evidence="1" type="ORF">SAMN04488053_103286</name>
</gene>
<protein>
    <recommendedName>
        <fullName evidence="3">Nitrogen regulatory protein P-II family</fullName>
    </recommendedName>
</protein>
<name>A0A1H0ECY4_9BACI</name>
<reference evidence="2" key="1">
    <citation type="submission" date="2016-10" db="EMBL/GenBank/DDBJ databases">
        <authorList>
            <person name="Varghese N."/>
            <person name="Submissions S."/>
        </authorList>
    </citation>
    <scope>NUCLEOTIDE SEQUENCE [LARGE SCALE GENOMIC DNA]</scope>
    <source>
        <strain evidence="2">CGMCC 1.10369</strain>
    </source>
</reference>
<dbReference type="PROSITE" id="PS51343">
    <property type="entry name" value="PII_GLNB_DOM"/>
    <property type="match status" value="1"/>
</dbReference>
<accession>A0A1H0ECY4</accession>
<dbReference type="Proteomes" id="UP000198778">
    <property type="component" value="Unassembled WGS sequence"/>
</dbReference>
<dbReference type="InterPro" id="IPR015867">
    <property type="entry name" value="N-reg_PII/ATP_PRibTrfase_C"/>
</dbReference>
<dbReference type="OrthoDB" id="9803021at2"/>
<dbReference type="GO" id="GO:0006808">
    <property type="term" value="P:regulation of nitrogen utilization"/>
    <property type="evidence" value="ECO:0007669"/>
    <property type="project" value="InterPro"/>
</dbReference>
<dbReference type="SUPFAM" id="SSF54913">
    <property type="entry name" value="GlnB-like"/>
    <property type="match status" value="1"/>
</dbReference>
<dbReference type="InterPro" id="IPR011322">
    <property type="entry name" value="N-reg_PII-like_a/b"/>
</dbReference>
<dbReference type="Gene3D" id="3.30.70.120">
    <property type="match status" value="1"/>
</dbReference>
<organism evidence="1 2">
    <name type="scientific">Alkalicoccus daliensis</name>
    <dbReference type="NCBI Taxonomy" id="745820"/>
    <lineage>
        <taxon>Bacteria</taxon>
        <taxon>Bacillati</taxon>
        <taxon>Bacillota</taxon>
        <taxon>Bacilli</taxon>
        <taxon>Bacillales</taxon>
        <taxon>Bacillaceae</taxon>
        <taxon>Alkalicoccus</taxon>
    </lineage>
</organism>
<dbReference type="InterPro" id="IPR002187">
    <property type="entry name" value="N-reg_PII"/>
</dbReference>
<dbReference type="STRING" id="745820.SAMN04488053_103286"/>
<dbReference type="Pfam" id="PF00543">
    <property type="entry name" value="P-II"/>
    <property type="match status" value="1"/>
</dbReference>
<evidence type="ECO:0000313" key="2">
    <source>
        <dbReference type="Proteomes" id="UP000198778"/>
    </source>
</evidence>
<dbReference type="AlphaFoldDB" id="A0A1H0ECY4"/>
<proteinExistence type="predicted"/>
<evidence type="ECO:0008006" key="3">
    <source>
        <dbReference type="Google" id="ProtNLM"/>
    </source>
</evidence>